<dbReference type="EMBL" id="DUZY01000002">
    <property type="protein sequence ID" value="DAD28020.1"/>
    <property type="molecule type" value="Genomic_DNA"/>
</dbReference>
<comment type="caution">
    <text evidence="1">The sequence shown here is derived from an EMBL/GenBank/DDBJ whole genome shotgun (WGS) entry which is preliminary data.</text>
</comment>
<sequence length="62" mass="6994">MLNLFGVEWCFSGDWKSFLGAWCLKSLSKEGKVVRGIILPAVVFELCGVKEMADFLRVNRAQ</sequence>
<organism evidence="1 2">
    <name type="scientific">Nelumbo nucifera</name>
    <name type="common">Sacred lotus</name>
    <dbReference type="NCBI Taxonomy" id="4432"/>
    <lineage>
        <taxon>Eukaryota</taxon>
        <taxon>Viridiplantae</taxon>
        <taxon>Streptophyta</taxon>
        <taxon>Embryophyta</taxon>
        <taxon>Tracheophyta</taxon>
        <taxon>Spermatophyta</taxon>
        <taxon>Magnoliopsida</taxon>
        <taxon>Proteales</taxon>
        <taxon>Nelumbonaceae</taxon>
        <taxon>Nelumbo</taxon>
    </lineage>
</organism>
<protein>
    <submittedName>
        <fullName evidence="1">Uncharacterized protein</fullName>
    </submittedName>
</protein>
<evidence type="ECO:0000313" key="1">
    <source>
        <dbReference type="EMBL" id="DAD28020.1"/>
    </source>
</evidence>
<proteinExistence type="predicted"/>
<reference evidence="1 2" key="1">
    <citation type="journal article" date="2020" name="Mol. Biol. Evol.">
        <title>Distinct Expression and Methylation Patterns for Genes with Different Fates following a Single Whole-Genome Duplication in Flowering Plants.</title>
        <authorList>
            <person name="Shi T."/>
            <person name="Rahmani R.S."/>
            <person name="Gugger P.F."/>
            <person name="Wang M."/>
            <person name="Li H."/>
            <person name="Zhang Y."/>
            <person name="Li Z."/>
            <person name="Wang Q."/>
            <person name="Van de Peer Y."/>
            <person name="Marchal K."/>
            <person name="Chen J."/>
        </authorList>
    </citation>
    <scope>NUCLEOTIDE SEQUENCE [LARGE SCALE GENOMIC DNA]</scope>
    <source>
        <tissue evidence="1">Leaf</tissue>
    </source>
</reference>
<gene>
    <name evidence="1" type="ORF">HUJ06_029488</name>
</gene>
<name>A0A822Y680_NELNU</name>
<dbReference type="Proteomes" id="UP000607653">
    <property type="component" value="Unassembled WGS sequence"/>
</dbReference>
<dbReference type="AlphaFoldDB" id="A0A822Y680"/>
<evidence type="ECO:0000313" key="2">
    <source>
        <dbReference type="Proteomes" id="UP000607653"/>
    </source>
</evidence>
<accession>A0A822Y680</accession>
<keyword evidence="2" id="KW-1185">Reference proteome</keyword>